<feature type="domain" description="EF-hand" evidence="14">
    <location>
        <begin position="1081"/>
        <end position="1116"/>
    </location>
</feature>
<organism evidence="17 18">
    <name type="scientific">Thermostichus vulcanus str. 'Rupite'</name>
    <dbReference type="NCBI Taxonomy" id="2813851"/>
    <lineage>
        <taxon>Bacteria</taxon>
        <taxon>Bacillati</taxon>
        <taxon>Cyanobacteriota</taxon>
        <taxon>Cyanophyceae</taxon>
        <taxon>Thermostichales</taxon>
        <taxon>Thermostichaceae</taxon>
        <taxon>Thermostichus</taxon>
    </lineage>
</organism>
<dbReference type="InterPro" id="IPR008207">
    <property type="entry name" value="Sig_transdc_His_kin_Hpt_dom"/>
</dbReference>
<feature type="domain" description="Histidine kinase" evidence="12">
    <location>
        <begin position="1365"/>
        <end position="1602"/>
    </location>
</feature>
<evidence type="ECO:0000256" key="7">
    <source>
        <dbReference type="ARBA" id="ARBA00022777"/>
    </source>
</evidence>
<dbReference type="SMART" id="SM01231">
    <property type="entry name" value="H-kinase_dim"/>
    <property type="match status" value="1"/>
</dbReference>
<dbReference type="InterPro" id="IPR036641">
    <property type="entry name" value="HPT_dom_sf"/>
</dbReference>
<dbReference type="SUPFAM" id="SSF48371">
    <property type="entry name" value="ARM repeat"/>
    <property type="match status" value="1"/>
</dbReference>
<comment type="catalytic activity">
    <reaction evidence="1">
        <text>ATP + protein L-histidine = ADP + protein N-phospho-L-histidine.</text>
        <dbReference type="EC" id="2.7.13.3"/>
    </reaction>
</comment>
<dbReference type="Pfam" id="PF01584">
    <property type="entry name" value="CheW"/>
    <property type="match status" value="1"/>
</dbReference>
<dbReference type="Proteomes" id="UP000830835">
    <property type="component" value="Unassembled WGS sequence"/>
</dbReference>
<dbReference type="Gene3D" id="1.25.10.10">
    <property type="entry name" value="Leucine-rich Repeat Variant"/>
    <property type="match status" value="1"/>
</dbReference>
<dbReference type="SUPFAM" id="SSF47384">
    <property type="entry name" value="Homodimeric domain of signal transducing histidine kinase"/>
    <property type="match status" value="1"/>
</dbReference>
<dbReference type="Gene3D" id="1.10.287.560">
    <property type="entry name" value="Histidine kinase CheA-like, homodimeric domain"/>
    <property type="match status" value="1"/>
</dbReference>
<dbReference type="CDD" id="cd00088">
    <property type="entry name" value="HPT"/>
    <property type="match status" value="1"/>
</dbReference>
<accession>A0ABT0C785</accession>
<dbReference type="PANTHER" id="PTHR43395:SF1">
    <property type="entry name" value="CHEMOTAXIS PROTEIN CHEA"/>
    <property type="match status" value="1"/>
</dbReference>
<protein>
    <recommendedName>
        <fullName evidence="2">histidine kinase</fullName>
        <ecNumber evidence="2">2.7.13.3</ecNumber>
    </recommendedName>
</protein>
<dbReference type="InterPro" id="IPR004358">
    <property type="entry name" value="Sig_transdc_His_kin-like_C"/>
</dbReference>
<keyword evidence="4 10" id="KW-0597">Phosphoprotein</keyword>
<dbReference type="Pfam" id="PF01627">
    <property type="entry name" value="Hpt"/>
    <property type="match status" value="1"/>
</dbReference>
<feature type="modified residue" description="Phosphohistidine" evidence="9">
    <location>
        <position position="49"/>
    </location>
</feature>
<evidence type="ECO:0000256" key="8">
    <source>
        <dbReference type="ARBA" id="ARBA00023012"/>
    </source>
</evidence>
<evidence type="ECO:0000256" key="11">
    <source>
        <dbReference type="SAM" id="MobiDB-lite"/>
    </source>
</evidence>
<dbReference type="SUPFAM" id="SSF55874">
    <property type="entry name" value="ATPase domain of HSP90 chaperone/DNA topoisomerase II/histidine kinase"/>
    <property type="match status" value="1"/>
</dbReference>
<dbReference type="RefSeq" id="WP_244348772.1">
    <property type="nucleotide sequence ID" value="NZ_JAFIRA010000002.1"/>
</dbReference>
<gene>
    <name evidence="17" type="ORF">JX360_01820</name>
</gene>
<dbReference type="SMART" id="SM00448">
    <property type="entry name" value="REC"/>
    <property type="match status" value="1"/>
</dbReference>
<dbReference type="Gene3D" id="3.40.50.2300">
    <property type="match status" value="1"/>
</dbReference>
<dbReference type="SMART" id="SM00387">
    <property type="entry name" value="HATPase_c"/>
    <property type="match status" value="1"/>
</dbReference>
<keyword evidence="7" id="KW-0418">Kinase</keyword>
<keyword evidence="6" id="KW-0605">Phycobilisome</keyword>
<sequence length="1905" mass="206870">MNEEAQKRILSYFIEEARDHLATIEQVLLSLRDSMNDPELINELFRAAHSIKGGSAMLGLTSIQRTAHRMEDFFNIFRSHPGGVPVDQHLETLLLRAFDSLSMLLEELQSPRGLTEEVGNATLAELEPVFQETEKHIQNLLGEGSVPSPPPRIPAPVAPAAARTPQQDMTEVVPQLLRQMLDLFKQRDQPGIRERLAQVNRALAEIGQTHALSSWQQLTETVGQAIQNPDTDLRNLALVALRDLKQGQQLILEGKPEQVAASAELRQLAQPAAPSAPLDPLEVLVQQQIPPLLRQMLDWFKRPDDPATRPALQALTQSLHNLGQSSAVDMGGWTSLTGLIGEILADPGQDLRQLALPVLRDLKQAHQALARGAASSIEPSAELLAFRPVPVVPEEPEGLAAFDLGLTWEPEPEATAEPEPLLPEPDSIGTPEDWAAAAGIPPEDSFSPDLSWEPEPRPEEALDTPVPAGGDLSQGSSEWDWVGESGLAETESAEAAWDLLAEPPSAAESEWTLEEDAAADNLFIPEMGGEAELDLSWSDAAGTGDGWDPEVSAPAAAEDPWGNWEPSLDSGLGTTPPELASEPEASLVEERVLEASLAAALEGFDPTPLTLEEEASTAFDDLFANAEELSGIEAPPLDLLAPSPEPIPEDLEDLSQRLEEVKAEGDLVDLFAEVMDEAVAQSLPAEPTELEWAGEPSSSWDLSPSPEVETVSTWPDPPAEDSSPSALDFLTYSEPTPPAEPVPEGSVEEAALEEAFDLWMGEVSGFTPVAEDANAGSLGDLLSESVEPTPEGAAEETNLLDSEPTGFEFPEFGAELWGTEPSETSDLESDLENAAVDALAEPPLELDDVSPPADLADWGDLASDFSQPAETGSQEEPESSNALVFNAEEESLESLFATPAGEVDSLFVTPESAESAEVGDFLADEPFPSLDEFAAAPDSLWTEAPIDSSVEFETAAFVPTEDSTPLPSIADTEAELSFGDLFSSDDLEEPLSPETALELPPSERSEQPEAWAGNEPESPAVEVPEPANADADWGLLEEIFPTQEDLSVEPQSTDLGGIAASTEASFDRLDALFTDESETEGLNLEANRSLSAMDADGDGQVDLDELSQFFAEEETLTGFGEAMNSPAEVDLDSQLAGLFAEDDFFASQPSLAEEVETETLDSGPRLEDLAALFDEGEPTATLEETAPTPEPVVTGDVGSDFEAQLESLLGDLDTPAKVPVTPSVPTPTVAAPVTAPTPIAPSTRRTSAFNNPVMRVEVRHLDSINNLVGELVVNRNSMEQNQTRLRQFLDGLLGRVQQLGDLGQQMRDQYDRSLLESALFSSRSSTYSGAVTVGSGRYGEDRPGRSGRGHSSGQDFDKLEMDQFTAFHALAQEIIELIVRVRESSSDIEFAVDEAEQITRQFRQVTTQLQEGLNRARMVPFSQIADRLPRAIRDLCVKTGKQANLVVDGRDTLIDKAILEELYDPMTHLVNNALVHGIEPPEERRRAGKSPEGKITIKAFYQGNQTIMVVSDDGAGIPVEKVRTKAQRLGLLSEQADEDEVFNVLFNPGFSVRDEGEVDDLAGRGVGLDVVRRNISELRGSIQVDSVRGKGTTFTIRLPLTLSISKAMVCVSDKALIAFPLDGVEEMLDIPADEVQMDEQGRPSIPWRDQRLHFQPLSQLLTYSRSHNRSRSEVYSISQDEGIIPIVILQSAGQYVALQVDSFVEEQEIVIKQLRGPVAKPPGISGATVLGNGRVLPIADIIELVDMAHGRRRDLNRFWLDHRGDEPTPEEVHQTTVLIVDDSITVRELLSMSFQKVGYRVEQARDGQDAWEKLRGGLPCDLIFCDIEMPRMDGLELLTRLREDSNLKHMPIAMLTSRGAERHRQTARELGATAYFTKPYLEEELLSAAARMLEGEQLLSPSPAS</sequence>
<evidence type="ECO:0000259" key="14">
    <source>
        <dbReference type="PROSITE" id="PS50222"/>
    </source>
</evidence>
<feature type="domain" description="CheW-like" evidence="15">
    <location>
        <begin position="1603"/>
        <end position="1750"/>
    </location>
</feature>
<dbReference type="PROSITE" id="PS50110">
    <property type="entry name" value="RESPONSE_REGULATORY"/>
    <property type="match status" value="1"/>
</dbReference>
<feature type="modified residue" description="4-aspartylphosphate" evidence="10">
    <location>
        <position position="1826"/>
    </location>
</feature>
<dbReference type="InterPro" id="IPR004105">
    <property type="entry name" value="CheA-like_dim"/>
</dbReference>
<dbReference type="PROSITE" id="PS50894">
    <property type="entry name" value="HPT"/>
    <property type="match status" value="1"/>
</dbReference>
<dbReference type="PANTHER" id="PTHR43395">
    <property type="entry name" value="SENSOR HISTIDINE KINASE CHEA"/>
    <property type="match status" value="1"/>
</dbReference>
<evidence type="ECO:0000256" key="3">
    <source>
        <dbReference type="ARBA" id="ARBA00022549"/>
    </source>
</evidence>
<dbReference type="SUPFAM" id="SSF52172">
    <property type="entry name" value="CheY-like"/>
    <property type="match status" value="1"/>
</dbReference>
<dbReference type="EC" id="2.7.13.3" evidence="2"/>
<dbReference type="InterPro" id="IPR001789">
    <property type="entry name" value="Sig_transdc_resp-reg_receiver"/>
</dbReference>
<feature type="region of interest" description="Disordered" evidence="11">
    <location>
        <begin position="1331"/>
        <end position="1355"/>
    </location>
</feature>
<evidence type="ECO:0000256" key="4">
    <source>
        <dbReference type="ARBA" id="ARBA00022553"/>
    </source>
</evidence>
<dbReference type="InterPro" id="IPR005467">
    <property type="entry name" value="His_kinase_dom"/>
</dbReference>
<dbReference type="SUPFAM" id="SSF47226">
    <property type="entry name" value="Histidine-containing phosphotransfer domain, HPT domain"/>
    <property type="match status" value="1"/>
</dbReference>
<feature type="region of interest" description="Disordered" evidence="11">
    <location>
        <begin position="843"/>
        <end position="881"/>
    </location>
</feature>
<dbReference type="PROSITE" id="PS00018">
    <property type="entry name" value="EF_HAND_1"/>
    <property type="match status" value="1"/>
</dbReference>
<dbReference type="Pfam" id="PF00072">
    <property type="entry name" value="Response_reg"/>
    <property type="match status" value="1"/>
</dbReference>
<evidence type="ECO:0000259" key="13">
    <source>
        <dbReference type="PROSITE" id="PS50110"/>
    </source>
</evidence>
<dbReference type="Pfam" id="PF02895">
    <property type="entry name" value="H-kinase_dim"/>
    <property type="match status" value="1"/>
</dbReference>
<keyword evidence="18" id="KW-1185">Reference proteome</keyword>
<dbReference type="SMART" id="SM00260">
    <property type="entry name" value="CheW"/>
    <property type="match status" value="1"/>
</dbReference>
<dbReference type="InterPro" id="IPR018247">
    <property type="entry name" value="EF_Hand_1_Ca_BS"/>
</dbReference>
<keyword evidence="8" id="KW-0902">Two-component regulatory system</keyword>
<dbReference type="Gene3D" id="3.30.565.10">
    <property type="entry name" value="Histidine kinase-like ATPase, C-terminal domain"/>
    <property type="match status" value="1"/>
</dbReference>
<evidence type="ECO:0000256" key="1">
    <source>
        <dbReference type="ARBA" id="ARBA00000085"/>
    </source>
</evidence>
<dbReference type="InterPro" id="IPR051315">
    <property type="entry name" value="Bact_Chemotaxis_CheA"/>
</dbReference>
<evidence type="ECO:0000256" key="10">
    <source>
        <dbReference type="PROSITE-ProRule" id="PRU00169"/>
    </source>
</evidence>
<feature type="region of interest" description="Disordered" evidence="11">
    <location>
        <begin position="533"/>
        <end position="586"/>
    </location>
</feature>
<dbReference type="InterPro" id="IPR036890">
    <property type="entry name" value="HATPase_C_sf"/>
</dbReference>
<feature type="region of interest" description="Disordered" evidence="11">
    <location>
        <begin position="683"/>
        <end position="747"/>
    </location>
</feature>
<dbReference type="SMART" id="SM00073">
    <property type="entry name" value="HPT"/>
    <property type="match status" value="1"/>
</dbReference>
<dbReference type="PROSITE" id="PS50222">
    <property type="entry name" value="EF_HAND_2"/>
    <property type="match status" value="1"/>
</dbReference>
<evidence type="ECO:0000256" key="5">
    <source>
        <dbReference type="ARBA" id="ARBA00022679"/>
    </source>
</evidence>
<dbReference type="InterPro" id="IPR003594">
    <property type="entry name" value="HATPase_dom"/>
</dbReference>
<dbReference type="InterPro" id="IPR002048">
    <property type="entry name" value="EF_hand_dom"/>
</dbReference>
<feature type="domain" description="HPt" evidence="16">
    <location>
        <begin position="2"/>
        <end position="108"/>
    </location>
</feature>
<proteinExistence type="predicted"/>
<evidence type="ECO:0000313" key="17">
    <source>
        <dbReference type="EMBL" id="MCJ2541652.1"/>
    </source>
</evidence>
<evidence type="ECO:0000256" key="2">
    <source>
        <dbReference type="ARBA" id="ARBA00012438"/>
    </source>
</evidence>
<dbReference type="Gene3D" id="2.30.30.40">
    <property type="entry name" value="SH3 Domains"/>
    <property type="match status" value="1"/>
</dbReference>
<evidence type="ECO:0000256" key="6">
    <source>
        <dbReference type="ARBA" id="ARBA00022738"/>
    </source>
</evidence>
<feature type="region of interest" description="Disordered" evidence="11">
    <location>
        <begin position="983"/>
        <end position="1032"/>
    </location>
</feature>
<feature type="domain" description="Response regulatory" evidence="13">
    <location>
        <begin position="1776"/>
        <end position="1893"/>
    </location>
</feature>
<dbReference type="PROSITE" id="PS50109">
    <property type="entry name" value="HIS_KIN"/>
    <property type="match status" value="1"/>
</dbReference>
<feature type="compositionally biased region" description="Low complexity" evidence="11">
    <location>
        <begin position="1014"/>
        <end position="1031"/>
    </location>
</feature>
<dbReference type="InterPro" id="IPR011989">
    <property type="entry name" value="ARM-like"/>
</dbReference>
<dbReference type="Gene3D" id="1.20.120.160">
    <property type="entry name" value="HPT domain"/>
    <property type="match status" value="1"/>
</dbReference>
<dbReference type="PROSITE" id="PS50851">
    <property type="entry name" value="CHEW"/>
    <property type="match status" value="1"/>
</dbReference>
<evidence type="ECO:0000259" key="16">
    <source>
        <dbReference type="PROSITE" id="PS50894"/>
    </source>
</evidence>
<dbReference type="Pfam" id="PF02518">
    <property type="entry name" value="HATPase_c"/>
    <property type="match status" value="1"/>
</dbReference>
<evidence type="ECO:0000259" key="12">
    <source>
        <dbReference type="PROSITE" id="PS50109"/>
    </source>
</evidence>
<keyword evidence="5" id="KW-0808">Transferase</keyword>
<dbReference type="InterPro" id="IPR037006">
    <property type="entry name" value="CheA-like_homodim_sf"/>
</dbReference>
<evidence type="ECO:0000313" key="18">
    <source>
        <dbReference type="Proteomes" id="UP000830835"/>
    </source>
</evidence>
<dbReference type="InterPro" id="IPR036097">
    <property type="entry name" value="HisK_dim/P_sf"/>
</dbReference>
<reference evidence="17" key="1">
    <citation type="submission" date="2021-02" db="EMBL/GenBank/DDBJ databases">
        <title>The CRISPR/cas machinery reduction and long-range gene transfer in the hot spring cyanobacterium Synechococcus.</title>
        <authorList>
            <person name="Dvorak P."/>
            <person name="Jahodarova E."/>
            <person name="Hasler P."/>
            <person name="Poulickova A."/>
        </authorList>
    </citation>
    <scope>NUCLEOTIDE SEQUENCE</scope>
    <source>
        <strain evidence="17">Rupite</strain>
    </source>
</reference>
<dbReference type="InterPro" id="IPR002545">
    <property type="entry name" value="CheW-lke_dom"/>
</dbReference>
<evidence type="ECO:0000256" key="9">
    <source>
        <dbReference type="PROSITE-ProRule" id="PRU00110"/>
    </source>
</evidence>
<dbReference type="SUPFAM" id="SSF50341">
    <property type="entry name" value="CheW-like"/>
    <property type="match status" value="1"/>
</dbReference>
<dbReference type="EMBL" id="JAFIRA010000002">
    <property type="protein sequence ID" value="MCJ2541652.1"/>
    <property type="molecule type" value="Genomic_DNA"/>
</dbReference>
<comment type="caution">
    <text evidence="17">The sequence shown here is derived from an EMBL/GenBank/DDBJ whole genome shotgun (WGS) entry which is preliminary data.</text>
</comment>
<name>A0ABT0C785_THEVL</name>
<keyword evidence="3" id="KW-0042">Antenna complex</keyword>
<dbReference type="PRINTS" id="PR00344">
    <property type="entry name" value="BCTRLSENSOR"/>
</dbReference>
<dbReference type="InterPro" id="IPR016024">
    <property type="entry name" value="ARM-type_fold"/>
</dbReference>
<dbReference type="InterPro" id="IPR036061">
    <property type="entry name" value="CheW-like_dom_sf"/>
</dbReference>
<feature type="region of interest" description="Disordered" evidence="11">
    <location>
        <begin position="412"/>
        <end position="479"/>
    </location>
</feature>
<evidence type="ECO:0000259" key="15">
    <source>
        <dbReference type="PROSITE" id="PS50851"/>
    </source>
</evidence>
<dbReference type="InterPro" id="IPR011006">
    <property type="entry name" value="CheY-like_superfamily"/>
</dbReference>